<dbReference type="GeneID" id="23633184"/>
<evidence type="ECO:0000256" key="1">
    <source>
        <dbReference type="SAM" id="MobiDB-lite"/>
    </source>
</evidence>
<organism evidence="2 3">
    <name type="scientific">Metarhizium robertsii (strain ARSEF 23 / ATCC MYA-3075)</name>
    <name type="common">Metarhizium anisopliae (strain ARSEF 23)</name>
    <dbReference type="NCBI Taxonomy" id="655844"/>
    <lineage>
        <taxon>Eukaryota</taxon>
        <taxon>Fungi</taxon>
        <taxon>Dikarya</taxon>
        <taxon>Ascomycota</taxon>
        <taxon>Pezizomycotina</taxon>
        <taxon>Sordariomycetes</taxon>
        <taxon>Hypocreomycetidae</taxon>
        <taxon>Hypocreales</taxon>
        <taxon>Clavicipitaceae</taxon>
        <taxon>Metarhizium</taxon>
    </lineage>
</organism>
<proteinExistence type="predicted"/>
<name>A0A0B2XD96_METRA</name>
<comment type="caution">
    <text evidence="2">The sequence shown here is derived from an EMBL/GenBank/DDBJ whole genome shotgun (WGS) entry which is preliminary data.</text>
</comment>
<gene>
    <name evidence="2" type="ORF">MAA_11736</name>
</gene>
<sequence length="67" mass="7778">MPRRAVSVEERRTRKRDRARKLRLRQRQERLVQYELECMQYSSTVRLIAQTVDPPPAVPAAMASAPG</sequence>
<dbReference type="RefSeq" id="XP_011410953.1">
    <property type="nucleotide sequence ID" value="XM_011412651.1"/>
</dbReference>
<dbReference type="KEGG" id="maj:MAA_11736"/>
<evidence type="ECO:0000313" key="2">
    <source>
        <dbReference type="EMBL" id="KHO10685.1"/>
    </source>
</evidence>
<dbReference type="HOGENOM" id="CLU_2812958_0_0_1"/>
<accession>A0A0B2XD96</accession>
<dbReference type="Proteomes" id="UP000002498">
    <property type="component" value="Unassembled WGS sequence"/>
</dbReference>
<feature type="compositionally biased region" description="Basic and acidic residues" evidence="1">
    <location>
        <begin position="1"/>
        <end position="12"/>
    </location>
</feature>
<evidence type="ECO:0000313" key="3">
    <source>
        <dbReference type="Proteomes" id="UP000002498"/>
    </source>
</evidence>
<feature type="region of interest" description="Disordered" evidence="1">
    <location>
        <begin position="1"/>
        <end position="20"/>
    </location>
</feature>
<reference evidence="2 3" key="2">
    <citation type="journal article" date="2014" name="Proc. Natl. Acad. Sci. U.S.A.">
        <title>Trajectory and genomic determinants of fungal-pathogen speciation and host adaptation.</title>
        <authorList>
            <person name="Hu X."/>
            <person name="Xiao G."/>
            <person name="Zheng P."/>
            <person name="Shang Y."/>
            <person name="Su Y."/>
            <person name="Zhang X."/>
            <person name="Liu X."/>
            <person name="Zhan S."/>
            <person name="St Leger R.J."/>
            <person name="Wang C."/>
        </authorList>
    </citation>
    <scope>GENOME REANNOTATION</scope>
    <source>
        <strain evidence="3">ARSEF 23 / ATCC MYA-3075</strain>
    </source>
</reference>
<keyword evidence="3" id="KW-1185">Reference proteome</keyword>
<protein>
    <submittedName>
        <fullName evidence="2">Patatin-like phospholipase</fullName>
    </submittedName>
</protein>
<dbReference type="EMBL" id="ADNJ02000015">
    <property type="protein sequence ID" value="KHO10685.1"/>
    <property type="molecule type" value="Genomic_DNA"/>
</dbReference>
<dbReference type="AlphaFoldDB" id="A0A0B2XD96"/>
<reference evidence="2 3" key="1">
    <citation type="journal article" date="2011" name="PLoS Genet.">
        <title>Genome sequencing and comparative transcriptomics of the model entomopathogenic fungi Metarhizium anisopliae and M. acridum.</title>
        <authorList>
            <person name="Gao Q."/>
            <person name="Jin K."/>
            <person name="Ying S.H."/>
            <person name="Zhang Y."/>
            <person name="Xiao G."/>
            <person name="Shang Y."/>
            <person name="Duan Z."/>
            <person name="Hu X."/>
            <person name="Xie X.Q."/>
            <person name="Zhou G."/>
            <person name="Peng G."/>
            <person name="Luo Z."/>
            <person name="Huang W."/>
            <person name="Wang B."/>
            <person name="Fang W."/>
            <person name="Wang S."/>
            <person name="Zhong Y."/>
            <person name="Ma L.J."/>
            <person name="St Leger R.J."/>
            <person name="Zhao G.P."/>
            <person name="Pei Y."/>
            <person name="Feng M.G."/>
            <person name="Xia Y."/>
            <person name="Wang C."/>
        </authorList>
    </citation>
    <scope>NUCLEOTIDE SEQUENCE [LARGE SCALE GENOMIC DNA]</scope>
    <source>
        <strain evidence="3">ARSEF 23 / ATCC MYA-3075</strain>
    </source>
</reference>